<feature type="compositionally biased region" description="Polar residues" evidence="1">
    <location>
        <begin position="270"/>
        <end position="289"/>
    </location>
</feature>
<feature type="region of interest" description="Disordered" evidence="1">
    <location>
        <begin position="198"/>
        <end position="218"/>
    </location>
</feature>
<evidence type="ECO:0000313" key="3">
    <source>
        <dbReference type="Proteomes" id="UP000015104"/>
    </source>
</evidence>
<reference evidence="2" key="2">
    <citation type="submission" date="2015-06" db="UniProtKB">
        <authorList>
            <consortium name="EnsemblMetazoa"/>
        </authorList>
    </citation>
    <scope>IDENTIFICATION</scope>
</reference>
<proteinExistence type="predicted"/>
<reference evidence="3" key="1">
    <citation type="submission" date="2011-08" db="EMBL/GenBank/DDBJ databases">
        <authorList>
            <person name="Rombauts S."/>
        </authorList>
    </citation>
    <scope>NUCLEOTIDE SEQUENCE</scope>
    <source>
        <strain evidence="3">London</strain>
    </source>
</reference>
<dbReference type="AlphaFoldDB" id="T1JTL3"/>
<name>T1JTL3_TETUR</name>
<dbReference type="Proteomes" id="UP000015104">
    <property type="component" value="Unassembled WGS sequence"/>
</dbReference>
<feature type="compositionally biased region" description="Basic and acidic residues" evidence="1">
    <location>
        <begin position="60"/>
        <end position="86"/>
    </location>
</feature>
<feature type="compositionally biased region" description="Basic and acidic residues" evidence="1">
    <location>
        <begin position="35"/>
        <end position="44"/>
    </location>
</feature>
<feature type="region of interest" description="Disordered" evidence="1">
    <location>
        <begin position="25"/>
        <end position="158"/>
    </location>
</feature>
<feature type="compositionally biased region" description="Low complexity" evidence="1">
    <location>
        <begin position="203"/>
        <end position="218"/>
    </location>
</feature>
<evidence type="ECO:0000313" key="2">
    <source>
        <dbReference type="EnsemblMetazoa" id="tetur01g14550.1"/>
    </source>
</evidence>
<accession>T1JTL3</accession>
<feature type="compositionally biased region" description="Basic residues" evidence="1">
    <location>
        <begin position="142"/>
        <end position="157"/>
    </location>
</feature>
<protein>
    <submittedName>
        <fullName evidence="2">Uncharacterized protein</fullName>
    </submittedName>
</protein>
<sequence>MSFWPGKGLFSIRNKRLQRVRVVWRPPQNYNNDESAEHNEEQPKKGSALNETHSKGLKQKSTESQEKSGKKGDGDSKKTSKYEKVNNRGKKRRNVKPVSDQSSNSDGSEGLNCKSGDGGNGDDDETVDERGLSETSNDAPVVKKKSRKKRSNRRSKKSVVIDIVKKDDQDTKLKNNKYHDVGSNEEQFKRLENNWEDAGDSGGRISRCSSSSSLSSSCSNHSLIKHYTNIMMNCCDDQFDEDCNVVKNKIDRILKSQWKDRLNRSKEKTSGTTESHSPTPQTSLKHTSTFKLRPARLPLNKKTWSKLKKSNQNTDWLFNNDT</sequence>
<gene>
    <name evidence="2" type="primary">107365645</name>
</gene>
<keyword evidence="3" id="KW-1185">Reference proteome</keyword>
<evidence type="ECO:0000256" key="1">
    <source>
        <dbReference type="SAM" id="MobiDB-lite"/>
    </source>
</evidence>
<organism evidence="2 3">
    <name type="scientific">Tetranychus urticae</name>
    <name type="common">Two-spotted spider mite</name>
    <dbReference type="NCBI Taxonomy" id="32264"/>
    <lineage>
        <taxon>Eukaryota</taxon>
        <taxon>Metazoa</taxon>
        <taxon>Ecdysozoa</taxon>
        <taxon>Arthropoda</taxon>
        <taxon>Chelicerata</taxon>
        <taxon>Arachnida</taxon>
        <taxon>Acari</taxon>
        <taxon>Acariformes</taxon>
        <taxon>Trombidiformes</taxon>
        <taxon>Prostigmata</taxon>
        <taxon>Eleutherengona</taxon>
        <taxon>Raphignathae</taxon>
        <taxon>Tetranychoidea</taxon>
        <taxon>Tetranychidae</taxon>
        <taxon>Tetranychus</taxon>
    </lineage>
</organism>
<dbReference type="EMBL" id="CAEY01000481">
    <property type="status" value="NOT_ANNOTATED_CDS"/>
    <property type="molecule type" value="Genomic_DNA"/>
</dbReference>
<feature type="region of interest" description="Disordered" evidence="1">
    <location>
        <begin position="261"/>
        <end position="289"/>
    </location>
</feature>
<dbReference type="HOGENOM" id="CLU_864152_0_0_1"/>
<dbReference type="KEGG" id="tut:107365645"/>
<dbReference type="EnsemblMetazoa" id="tetur01g14550.1">
    <property type="protein sequence ID" value="tetur01g14550.1"/>
    <property type="gene ID" value="tetur01g14550"/>
</dbReference>